<feature type="transmembrane region" description="Helical" evidence="1">
    <location>
        <begin position="92"/>
        <end position="114"/>
    </location>
</feature>
<accession>A0A8J3IGA8</accession>
<sequence>MHVRVISLILRFCAIPALILGILFWIGLVVPTNALLSIHMLLGILVMLGLWMMSIAHFKSKPGLAISILLLSLIAIIFGITQENFFVLAPSLIWLIKLIHLLLVFGALTLCNMLTRSPHPTERKTTFLQQKKILPQDN</sequence>
<reference evidence="2" key="1">
    <citation type="submission" date="2020-10" db="EMBL/GenBank/DDBJ databases">
        <title>Taxonomic study of unclassified bacteria belonging to the class Ktedonobacteria.</title>
        <authorList>
            <person name="Yabe S."/>
            <person name="Wang C.M."/>
            <person name="Zheng Y."/>
            <person name="Sakai Y."/>
            <person name="Cavaletti L."/>
            <person name="Monciardini P."/>
            <person name="Donadio S."/>
        </authorList>
    </citation>
    <scope>NUCLEOTIDE SEQUENCE</scope>
    <source>
        <strain evidence="2">SOSP1-1</strain>
    </source>
</reference>
<name>A0A8J3IGA8_9CHLR</name>
<proteinExistence type="predicted"/>
<feature type="transmembrane region" description="Helical" evidence="1">
    <location>
        <begin position="12"/>
        <end position="30"/>
    </location>
</feature>
<comment type="caution">
    <text evidence="2">The sequence shown here is derived from an EMBL/GenBank/DDBJ whole genome shotgun (WGS) entry which is preliminary data.</text>
</comment>
<keyword evidence="1" id="KW-0812">Transmembrane</keyword>
<dbReference type="EMBL" id="BNJF01000011">
    <property type="protein sequence ID" value="GHO51319.1"/>
    <property type="molecule type" value="Genomic_DNA"/>
</dbReference>
<keyword evidence="1" id="KW-0472">Membrane</keyword>
<feature type="transmembrane region" description="Helical" evidence="1">
    <location>
        <begin position="36"/>
        <end position="56"/>
    </location>
</feature>
<evidence type="ECO:0000313" key="3">
    <source>
        <dbReference type="Proteomes" id="UP000612362"/>
    </source>
</evidence>
<dbReference type="RefSeq" id="WP_220200234.1">
    <property type="nucleotide sequence ID" value="NZ_BNJF01000011.1"/>
</dbReference>
<gene>
    <name evidence="2" type="ORF">KSX_94820</name>
</gene>
<dbReference type="AlphaFoldDB" id="A0A8J3IGA8"/>
<feature type="transmembrane region" description="Helical" evidence="1">
    <location>
        <begin position="63"/>
        <end position="80"/>
    </location>
</feature>
<evidence type="ECO:0000313" key="2">
    <source>
        <dbReference type="EMBL" id="GHO51319.1"/>
    </source>
</evidence>
<keyword evidence="3" id="KW-1185">Reference proteome</keyword>
<organism evidence="2 3">
    <name type="scientific">Ktedonospora formicarum</name>
    <dbReference type="NCBI Taxonomy" id="2778364"/>
    <lineage>
        <taxon>Bacteria</taxon>
        <taxon>Bacillati</taxon>
        <taxon>Chloroflexota</taxon>
        <taxon>Ktedonobacteria</taxon>
        <taxon>Ktedonobacterales</taxon>
        <taxon>Ktedonobacteraceae</taxon>
        <taxon>Ktedonospora</taxon>
    </lineage>
</organism>
<evidence type="ECO:0000256" key="1">
    <source>
        <dbReference type="SAM" id="Phobius"/>
    </source>
</evidence>
<dbReference type="Proteomes" id="UP000612362">
    <property type="component" value="Unassembled WGS sequence"/>
</dbReference>
<keyword evidence="1" id="KW-1133">Transmembrane helix</keyword>
<protein>
    <submittedName>
        <fullName evidence="2">Uncharacterized protein</fullName>
    </submittedName>
</protein>